<accession>A0A928BV10</accession>
<dbReference type="AlphaFoldDB" id="A0A928BV10"/>
<dbReference type="Proteomes" id="UP000763088">
    <property type="component" value="Unassembled WGS sequence"/>
</dbReference>
<comment type="caution">
    <text evidence="1">The sequence shown here is derived from an EMBL/GenBank/DDBJ whole genome shotgun (WGS) entry which is preliminary data.</text>
</comment>
<dbReference type="EMBL" id="SUYD01000018">
    <property type="protein sequence ID" value="MBE6267263.1"/>
    <property type="molecule type" value="Genomic_DNA"/>
</dbReference>
<name>A0A928BV10_XYLRU</name>
<gene>
    <name evidence="1" type="ORF">E7102_12510</name>
</gene>
<evidence type="ECO:0000313" key="1">
    <source>
        <dbReference type="EMBL" id="MBE6267263.1"/>
    </source>
</evidence>
<evidence type="ECO:0000313" key="2">
    <source>
        <dbReference type="Proteomes" id="UP000763088"/>
    </source>
</evidence>
<reference evidence="1" key="1">
    <citation type="submission" date="2019-04" db="EMBL/GenBank/DDBJ databases">
        <title>Evolution of Biomass-Degrading Anaerobic Consortia Revealed by Metagenomics.</title>
        <authorList>
            <person name="Peng X."/>
        </authorList>
    </citation>
    <scope>NUCLEOTIDE SEQUENCE</scope>
    <source>
        <strain evidence="1">SIG141</strain>
    </source>
</reference>
<proteinExistence type="predicted"/>
<organism evidence="1 2">
    <name type="scientific">Xylanibacter ruminicola</name>
    <name type="common">Prevotella ruminicola</name>
    <dbReference type="NCBI Taxonomy" id="839"/>
    <lineage>
        <taxon>Bacteria</taxon>
        <taxon>Pseudomonadati</taxon>
        <taxon>Bacteroidota</taxon>
        <taxon>Bacteroidia</taxon>
        <taxon>Bacteroidales</taxon>
        <taxon>Prevotellaceae</taxon>
        <taxon>Xylanibacter</taxon>
    </lineage>
</organism>
<sequence>MEDADTVDETKSWALSALFHAGYTHDDTLRDYLYEALERKGIHPYNEYKVEEGEQESNARKTREELEAMEAVIRSQLKTILDNLMQLKTEDDKPLFYQKNHWWAVYRIFVDRKIYGLREKRYQEFIHLINILKLNHLNAELDLSTLSNITQDDVFRLPFSKWQKPWGEGTRKINAYDRMHKIAQELLAMLVKVNLCKSA</sequence>
<protein>
    <submittedName>
        <fullName evidence="1">Uncharacterized protein</fullName>
    </submittedName>
</protein>